<feature type="compositionally biased region" description="Basic and acidic residues" evidence="1">
    <location>
        <begin position="204"/>
        <end position="217"/>
    </location>
</feature>
<organism evidence="2 3">
    <name type="scientific">Liparis tanakae</name>
    <name type="common">Tanaka's snailfish</name>
    <dbReference type="NCBI Taxonomy" id="230148"/>
    <lineage>
        <taxon>Eukaryota</taxon>
        <taxon>Metazoa</taxon>
        <taxon>Chordata</taxon>
        <taxon>Craniata</taxon>
        <taxon>Vertebrata</taxon>
        <taxon>Euteleostomi</taxon>
        <taxon>Actinopterygii</taxon>
        <taxon>Neopterygii</taxon>
        <taxon>Teleostei</taxon>
        <taxon>Neoteleostei</taxon>
        <taxon>Acanthomorphata</taxon>
        <taxon>Eupercaria</taxon>
        <taxon>Perciformes</taxon>
        <taxon>Cottioidei</taxon>
        <taxon>Cottales</taxon>
        <taxon>Liparidae</taxon>
        <taxon>Liparis</taxon>
    </lineage>
</organism>
<dbReference type="Proteomes" id="UP000314294">
    <property type="component" value="Unassembled WGS sequence"/>
</dbReference>
<evidence type="ECO:0000313" key="3">
    <source>
        <dbReference type="Proteomes" id="UP000314294"/>
    </source>
</evidence>
<reference evidence="2 3" key="1">
    <citation type="submission" date="2019-03" db="EMBL/GenBank/DDBJ databases">
        <title>First draft genome of Liparis tanakae, snailfish: a comprehensive survey of snailfish specific genes.</title>
        <authorList>
            <person name="Kim W."/>
            <person name="Song I."/>
            <person name="Jeong J.-H."/>
            <person name="Kim D."/>
            <person name="Kim S."/>
            <person name="Ryu S."/>
            <person name="Song J.Y."/>
            <person name="Lee S.K."/>
        </authorList>
    </citation>
    <scope>NUCLEOTIDE SEQUENCE [LARGE SCALE GENOMIC DNA]</scope>
    <source>
        <tissue evidence="2">Muscle</tissue>
    </source>
</reference>
<comment type="caution">
    <text evidence="2">The sequence shown here is derived from an EMBL/GenBank/DDBJ whole genome shotgun (WGS) entry which is preliminary data.</text>
</comment>
<evidence type="ECO:0000256" key="1">
    <source>
        <dbReference type="SAM" id="MobiDB-lite"/>
    </source>
</evidence>
<feature type="region of interest" description="Disordered" evidence="1">
    <location>
        <begin position="192"/>
        <end position="220"/>
    </location>
</feature>
<sequence length="250" mass="27583">MSVLLLDLRSRILAGPCGGLSTSSPLSTSQEIPDELCVAFARFVQLGALAQGLVVGGERHGLRLLHLKPVHRHLENDRSIKSTLDCSSWERLVDEWAFWYSSLLWAFSTRALRKVASASCCQNHTDYAQKAMRSKVHSYGPEEAESRGKVNDDTAAHHVKLPLPSKSQFDPCQRRLGNCKCPTVDEAPRGHGMLRWGGNPAIQRDSRGHEKREDSEARASLPCTSLAMNASDVHRVEGLVFADDGLEDAE</sequence>
<dbReference type="EMBL" id="SRLO01000005">
    <property type="protein sequence ID" value="TNN88429.1"/>
    <property type="molecule type" value="Genomic_DNA"/>
</dbReference>
<evidence type="ECO:0000313" key="2">
    <source>
        <dbReference type="EMBL" id="TNN88429.1"/>
    </source>
</evidence>
<name>A0A4Z2JDX9_9TELE</name>
<proteinExistence type="predicted"/>
<dbReference type="AlphaFoldDB" id="A0A4Z2JDX9"/>
<keyword evidence="3" id="KW-1185">Reference proteome</keyword>
<accession>A0A4Z2JDX9</accession>
<gene>
    <name evidence="2" type="ORF">EYF80_001211</name>
</gene>
<protein>
    <submittedName>
        <fullName evidence="2">Uncharacterized protein</fullName>
    </submittedName>
</protein>